<evidence type="ECO:0000256" key="2">
    <source>
        <dbReference type="ARBA" id="ARBA00004370"/>
    </source>
</evidence>
<accession>A0A0F4Q2N7</accession>
<comment type="subcellular location">
    <subcellularLocation>
        <location evidence="2">Membrane</location>
    </subcellularLocation>
</comment>
<dbReference type="STRING" id="151081.TW72_03175"/>
<evidence type="ECO:0000259" key="9">
    <source>
        <dbReference type="PROSITE" id="PS50109"/>
    </source>
</evidence>
<dbReference type="PANTHER" id="PTHR43711:SF1">
    <property type="entry name" value="HISTIDINE KINASE 1"/>
    <property type="match status" value="1"/>
</dbReference>
<keyword evidence="8" id="KW-1133">Transmembrane helix</keyword>
<evidence type="ECO:0000256" key="4">
    <source>
        <dbReference type="ARBA" id="ARBA00022553"/>
    </source>
</evidence>
<dbReference type="InterPro" id="IPR005467">
    <property type="entry name" value="His_kinase_dom"/>
</dbReference>
<protein>
    <recommendedName>
        <fullName evidence="3">histidine kinase</fullName>
        <ecNumber evidence="3">2.7.13.3</ecNumber>
    </recommendedName>
</protein>
<dbReference type="InterPro" id="IPR036097">
    <property type="entry name" value="HisK_dim/P_sf"/>
</dbReference>
<dbReference type="OrthoDB" id="9804645at2"/>
<dbReference type="InterPro" id="IPR004358">
    <property type="entry name" value="Sig_transdc_His_kin-like_C"/>
</dbReference>
<comment type="caution">
    <text evidence="11">The sequence shown here is derived from an EMBL/GenBank/DDBJ whole genome shotgun (WGS) entry which is preliminary data.</text>
</comment>
<feature type="domain" description="Histidine kinase" evidence="9">
    <location>
        <begin position="256"/>
        <end position="471"/>
    </location>
</feature>
<dbReference type="PRINTS" id="PR00344">
    <property type="entry name" value="BCTRLSENSOR"/>
</dbReference>
<keyword evidence="4" id="KW-0597">Phosphoprotein</keyword>
<feature type="transmembrane region" description="Helical" evidence="8">
    <location>
        <begin position="12"/>
        <end position="38"/>
    </location>
</feature>
<comment type="catalytic activity">
    <reaction evidence="1">
        <text>ATP + protein L-histidine = ADP + protein N-phospho-L-histidine.</text>
        <dbReference type="EC" id="2.7.13.3"/>
    </reaction>
</comment>
<evidence type="ECO:0000256" key="3">
    <source>
        <dbReference type="ARBA" id="ARBA00012438"/>
    </source>
</evidence>
<dbReference type="SUPFAM" id="SSF47384">
    <property type="entry name" value="Homodimeric domain of signal transducing histidine kinase"/>
    <property type="match status" value="1"/>
</dbReference>
<dbReference type="EMBL" id="JXXZ01000002">
    <property type="protein sequence ID" value="KJZ01951.1"/>
    <property type="molecule type" value="Genomic_DNA"/>
</dbReference>
<dbReference type="InterPro" id="IPR050736">
    <property type="entry name" value="Sensor_HK_Regulatory"/>
</dbReference>
<keyword evidence="6 12" id="KW-0418">Kinase</keyword>
<dbReference type="Pfam" id="PF02518">
    <property type="entry name" value="HATPase_c"/>
    <property type="match status" value="1"/>
</dbReference>
<dbReference type="eggNOG" id="COG2205">
    <property type="taxonomic scope" value="Bacteria"/>
</dbReference>
<gene>
    <name evidence="12" type="ORF">CWC05_01045</name>
    <name evidence="11" type="ORF">TW72_03175</name>
</gene>
<dbReference type="InterPro" id="IPR036890">
    <property type="entry name" value="HATPase_C_sf"/>
</dbReference>
<dbReference type="InterPro" id="IPR003594">
    <property type="entry name" value="HATPase_dom"/>
</dbReference>
<dbReference type="GO" id="GO:0016020">
    <property type="term" value="C:membrane"/>
    <property type="evidence" value="ECO:0007669"/>
    <property type="project" value="UniProtKB-SubCell"/>
</dbReference>
<dbReference type="CDD" id="cd00082">
    <property type="entry name" value="HisKA"/>
    <property type="match status" value="1"/>
</dbReference>
<dbReference type="Proteomes" id="UP000033664">
    <property type="component" value="Unassembled WGS sequence"/>
</dbReference>
<feature type="transmembrane region" description="Helical" evidence="8">
    <location>
        <begin position="176"/>
        <end position="196"/>
    </location>
</feature>
<keyword evidence="7" id="KW-0902">Two-component regulatory system</keyword>
<name>A0A0F4Q2N7_9GAMM</name>
<dbReference type="CDD" id="cd00075">
    <property type="entry name" value="HATPase"/>
    <property type="match status" value="1"/>
</dbReference>
<dbReference type="RefSeq" id="WP_022943442.1">
    <property type="nucleotide sequence ID" value="NZ_JXXY01000006.1"/>
</dbReference>
<evidence type="ECO:0000313" key="11">
    <source>
        <dbReference type="EMBL" id="KJZ01951.1"/>
    </source>
</evidence>
<dbReference type="EMBL" id="PNCG01000001">
    <property type="protein sequence ID" value="TMP88971.1"/>
    <property type="molecule type" value="Genomic_DNA"/>
</dbReference>
<keyword evidence="5" id="KW-0808">Transferase</keyword>
<dbReference type="AlphaFoldDB" id="A0A0F4Q2N7"/>
<reference evidence="12 14" key="2">
    <citation type="submission" date="2017-12" db="EMBL/GenBank/DDBJ databases">
        <authorList>
            <person name="Paulsen S."/>
            <person name="Gram L.K."/>
        </authorList>
    </citation>
    <scope>NUCLEOTIDE SEQUENCE [LARGE SCALE GENOMIC DNA]</scope>
    <source>
        <strain evidence="12 14">S2897</strain>
    </source>
</reference>
<dbReference type="Gene3D" id="1.10.287.130">
    <property type="match status" value="1"/>
</dbReference>
<evidence type="ECO:0000259" key="10">
    <source>
        <dbReference type="PROSITE" id="PS50885"/>
    </source>
</evidence>
<dbReference type="SMART" id="SM00387">
    <property type="entry name" value="HATPase_c"/>
    <property type="match status" value="1"/>
</dbReference>
<dbReference type="Pfam" id="PF00512">
    <property type="entry name" value="HisKA"/>
    <property type="match status" value="1"/>
</dbReference>
<keyword evidence="8" id="KW-0472">Membrane</keyword>
<dbReference type="Pfam" id="PF00672">
    <property type="entry name" value="HAMP"/>
    <property type="match status" value="1"/>
</dbReference>
<dbReference type="SUPFAM" id="SSF158472">
    <property type="entry name" value="HAMP domain-like"/>
    <property type="match status" value="1"/>
</dbReference>
<evidence type="ECO:0000313" key="14">
    <source>
        <dbReference type="Proteomes" id="UP000305874"/>
    </source>
</evidence>
<dbReference type="SMART" id="SM00388">
    <property type="entry name" value="HisKA"/>
    <property type="match status" value="1"/>
</dbReference>
<evidence type="ECO:0000256" key="7">
    <source>
        <dbReference type="ARBA" id="ARBA00023012"/>
    </source>
</evidence>
<dbReference type="PROSITE" id="PS50109">
    <property type="entry name" value="HIS_KIN"/>
    <property type="match status" value="1"/>
</dbReference>
<dbReference type="Gene3D" id="3.30.565.10">
    <property type="entry name" value="Histidine kinase-like ATPase, C-terminal domain"/>
    <property type="match status" value="1"/>
</dbReference>
<sequence>MIKQLWRWRPNLFAQFFIGVAILLVPLALVVVVFLQALDKHMVNTQQMVLSSYQKNEQFNEFKQLFQSLERATLQNWVLQSEQLSEAVAQQWQKADTMLDSQISAADVFSEQSRWQELYATFSATRDELRNSQTQNAQLFVPLRQQINTHGQWLHEHTKKQVTHAQQALADLQQSFIHWLVALVPIVLLFGGGYLWRISSRLSYLSRVIGRLGKGDWDVDIKLTGAKELRELGQKLHWMQQQLQALEQQKDTFLRHVTHELKTPLASMVEGCDLLSEQVVGPINEQQQDVLELISQSTERLRAMIQSLLNYNAIRSRTANPRPCELADLKHQVLEHFADRLALAQQKVNWQCDKKLAMLRLDGELVQMILVQLLSNAIKFSPPGATITVAISQSKSEVELKVCDQGPGISKAEQERLFDAFFQGKAGKSSRLQGSGLGLSIVKECVDQLNGDINIHSVSPKGSCFTLHFNQ</sequence>
<dbReference type="GeneID" id="58227487"/>
<dbReference type="GO" id="GO:0000155">
    <property type="term" value="F:phosphorelay sensor kinase activity"/>
    <property type="evidence" value="ECO:0007669"/>
    <property type="project" value="InterPro"/>
</dbReference>
<dbReference type="SUPFAM" id="SSF55874">
    <property type="entry name" value="ATPase domain of HSP90 chaperone/DNA topoisomerase II/histidine kinase"/>
    <property type="match status" value="1"/>
</dbReference>
<evidence type="ECO:0000256" key="1">
    <source>
        <dbReference type="ARBA" id="ARBA00000085"/>
    </source>
</evidence>
<dbReference type="PROSITE" id="PS50885">
    <property type="entry name" value="HAMP"/>
    <property type="match status" value="1"/>
</dbReference>
<evidence type="ECO:0000313" key="13">
    <source>
        <dbReference type="Proteomes" id="UP000033664"/>
    </source>
</evidence>
<dbReference type="InterPro" id="IPR003660">
    <property type="entry name" value="HAMP_dom"/>
</dbReference>
<dbReference type="SMART" id="SM00304">
    <property type="entry name" value="HAMP"/>
    <property type="match status" value="1"/>
</dbReference>
<organism evidence="11 13">
    <name type="scientific">Pseudoalteromonas ruthenica</name>
    <dbReference type="NCBI Taxonomy" id="151081"/>
    <lineage>
        <taxon>Bacteria</taxon>
        <taxon>Pseudomonadati</taxon>
        <taxon>Pseudomonadota</taxon>
        <taxon>Gammaproteobacteria</taxon>
        <taxon>Alteromonadales</taxon>
        <taxon>Pseudoalteromonadaceae</taxon>
        <taxon>Pseudoalteromonas</taxon>
    </lineage>
</organism>
<feature type="domain" description="HAMP" evidence="10">
    <location>
        <begin position="196"/>
        <end position="248"/>
    </location>
</feature>
<reference evidence="14" key="3">
    <citation type="submission" date="2019-06" db="EMBL/GenBank/DDBJ databases">
        <title>Co-occurence of chitin degradation, pigmentation and bioactivity in marine Pseudoalteromonas.</title>
        <authorList>
            <person name="Sonnenschein E.C."/>
            <person name="Bech P.K."/>
        </authorList>
    </citation>
    <scope>NUCLEOTIDE SEQUENCE [LARGE SCALE GENOMIC DNA]</scope>
    <source>
        <strain evidence="14">S2897</strain>
    </source>
</reference>
<proteinExistence type="predicted"/>
<keyword evidence="13" id="KW-1185">Reference proteome</keyword>
<dbReference type="Gene3D" id="6.10.340.10">
    <property type="match status" value="1"/>
</dbReference>
<dbReference type="Proteomes" id="UP000305874">
    <property type="component" value="Unassembled WGS sequence"/>
</dbReference>
<dbReference type="PANTHER" id="PTHR43711">
    <property type="entry name" value="TWO-COMPONENT HISTIDINE KINASE"/>
    <property type="match status" value="1"/>
</dbReference>
<keyword evidence="8" id="KW-0812">Transmembrane</keyword>
<evidence type="ECO:0000313" key="12">
    <source>
        <dbReference type="EMBL" id="TMP88971.1"/>
    </source>
</evidence>
<dbReference type="EC" id="2.7.13.3" evidence="3"/>
<evidence type="ECO:0000256" key="5">
    <source>
        <dbReference type="ARBA" id="ARBA00022679"/>
    </source>
</evidence>
<evidence type="ECO:0000256" key="8">
    <source>
        <dbReference type="SAM" id="Phobius"/>
    </source>
</evidence>
<reference evidence="12" key="4">
    <citation type="submission" date="2019-09" db="EMBL/GenBank/DDBJ databases">
        <title>Co-occurence of chitin degradation, pigmentation and bioactivity in marine Pseudoalteromonas.</title>
        <authorList>
            <person name="Sonnenschein E.C."/>
            <person name="Bech P.K."/>
        </authorList>
    </citation>
    <scope>NUCLEOTIDE SEQUENCE</scope>
    <source>
        <strain evidence="12">S2897</strain>
    </source>
</reference>
<evidence type="ECO:0000256" key="6">
    <source>
        <dbReference type="ARBA" id="ARBA00022777"/>
    </source>
</evidence>
<reference evidence="11 13" key="1">
    <citation type="journal article" date="2015" name="BMC Genomics">
        <title>Genome mining reveals unlocked bioactive potential of marine Gram-negative bacteria.</title>
        <authorList>
            <person name="Machado H."/>
            <person name="Sonnenschein E.C."/>
            <person name="Melchiorsen J."/>
            <person name="Gram L."/>
        </authorList>
    </citation>
    <scope>NUCLEOTIDE SEQUENCE [LARGE SCALE GENOMIC DNA]</scope>
    <source>
        <strain evidence="11 13">S3137</strain>
    </source>
</reference>
<dbReference type="InterPro" id="IPR003661">
    <property type="entry name" value="HisK_dim/P_dom"/>
</dbReference>
<dbReference type="PATRIC" id="fig|151081.8.peg.1813"/>